<feature type="DNA-binding region" description="H-T-H motif" evidence="2">
    <location>
        <begin position="33"/>
        <end position="52"/>
    </location>
</feature>
<dbReference type="PANTHER" id="PTHR30328">
    <property type="entry name" value="TRANSCRIPTIONAL REPRESSOR"/>
    <property type="match status" value="1"/>
</dbReference>
<dbReference type="InterPro" id="IPR009057">
    <property type="entry name" value="Homeodomain-like_sf"/>
</dbReference>
<sequence>MNERFFELNKEKQERIINAAFKVFAENGYGHSSTDEIVKTADISKGLLFHYFGNKIGLYSFLYDYATRSVTLEFSTHVEKSETGYFALYKQILSAKCDALKRFPYIFAFLKRADEETDIKASSEISEKREKFSMIMRALKERTDITVFSAGIDYNKIWYILDYTVEGVLEKNIRSGSFRADLFMEEALEYVDMVQNMVLT</sequence>
<dbReference type="SUPFAM" id="SSF46689">
    <property type="entry name" value="Homeodomain-like"/>
    <property type="match status" value="1"/>
</dbReference>
<dbReference type="Proteomes" id="UP000183047">
    <property type="component" value="Unassembled WGS sequence"/>
</dbReference>
<dbReference type="PANTHER" id="PTHR30328:SF54">
    <property type="entry name" value="HTH-TYPE TRANSCRIPTIONAL REPRESSOR SCO4008"/>
    <property type="match status" value="1"/>
</dbReference>
<dbReference type="Pfam" id="PF00440">
    <property type="entry name" value="TetR_N"/>
    <property type="match status" value="1"/>
</dbReference>
<proteinExistence type="predicted"/>
<organism evidence="4 5">
    <name type="scientific">Butyrivibrio hungatei</name>
    <dbReference type="NCBI Taxonomy" id="185008"/>
    <lineage>
        <taxon>Bacteria</taxon>
        <taxon>Bacillati</taxon>
        <taxon>Bacillota</taxon>
        <taxon>Clostridia</taxon>
        <taxon>Lachnospirales</taxon>
        <taxon>Lachnospiraceae</taxon>
        <taxon>Butyrivibrio</taxon>
    </lineage>
</organism>
<evidence type="ECO:0000256" key="2">
    <source>
        <dbReference type="PROSITE-ProRule" id="PRU00335"/>
    </source>
</evidence>
<dbReference type="RefSeq" id="WP_074462988.1">
    <property type="nucleotide sequence ID" value="NZ_FMUR01000016.1"/>
</dbReference>
<dbReference type="AlphaFoldDB" id="A0A1G5FTS9"/>
<evidence type="ECO:0000313" key="5">
    <source>
        <dbReference type="Proteomes" id="UP000183047"/>
    </source>
</evidence>
<dbReference type="GO" id="GO:0006355">
    <property type="term" value="P:regulation of DNA-templated transcription"/>
    <property type="evidence" value="ECO:0007669"/>
    <property type="project" value="UniProtKB-ARBA"/>
</dbReference>
<gene>
    <name evidence="4" type="ORF">SAMN02910451_02559</name>
</gene>
<accession>A0A1G5FTS9</accession>
<dbReference type="InterPro" id="IPR001647">
    <property type="entry name" value="HTH_TetR"/>
</dbReference>
<protein>
    <submittedName>
        <fullName evidence="4">Transcriptional regulator, TetR family</fullName>
    </submittedName>
</protein>
<dbReference type="GO" id="GO:0003677">
    <property type="term" value="F:DNA binding"/>
    <property type="evidence" value="ECO:0007669"/>
    <property type="project" value="UniProtKB-UniRule"/>
</dbReference>
<dbReference type="PROSITE" id="PS01081">
    <property type="entry name" value="HTH_TETR_1"/>
    <property type="match status" value="1"/>
</dbReference>
<keyword evidence="5" id="KW-1185">Reference proteome</keyword>
<dbReference type="InterPro" id="IPR050109">
    <property type="entry name" value="HTH-type_TetR-like_transc_reg"/>
</dbReference>
<dbReference type="OrthoDB" id="9780939at2"/>
<evidence type="ECO:0000259" key="3">
    <source>
        <dbReference type="PROSITE" id="PS50977"/>
    </source>
</evidence>
<reference evidence="5" key="1">
    <citation type="submission" date="2016-10" db="EMBL/GenBank/DDBJ databases">
        <authorList>
            <person name="Varghese N."/>
            <person name="Submissions S."/>
        </authorList>
    </citation>
    <scope>NUCLEOTIDE SEQUENCE [LARGE SCALE GENOMIC DNA]</scope>
    <source>
        <strain evidence="5">XBD2006</strain>
    </source>
</reference>
<dbReference type="InterPro" id="IPR023772">
    <property type="entry name" value="DNA-bd_HTH_TetR-type_CS"/>
</dbReference>
<dbReference type="SUPFAM" id="SSF48498">
    <property type="entry name" value="Tetracyclin repressor-like, C-terminal domain"/>
    <property type="match status" value="1"/>
</dbReference>
<dbReference type="Gene3D" id="1.10.357.10">
    <property type="entry name" value="Tetracycline Repressor, domain 2"/>
    <property type="match status" value="1"/>
</dbReference>
<evidence type="ECO:0000313" key="4">
    <source>
        <dbReference type="EMBL" id="SCY42534.1"/>
    </source>
</evidence>
<name>A0A1G5FTS9_9FIRM</name>
<feature type="domain" description="HTH tetR-type" evidence="3">
    <location>
        <begin position="10"/>
        <end position="70"/>
    </location>
</feature>
<keyword evidence="1 2" id="KW-0238">DNA-binding</keyword>
<dbReference type="InterPro" id="IPR036271">
    <property type="entry name" value="Tet_transcr_reg_TetR-rel_C_sf"/>
</dbReference>
<evidence type="ECO:0000256" key="1">
    <source>
        <dbReference type="ARBA" id="ARBA00023125"/>
    </source>
</evidence>
<dbReference type="EMBL" id="FMUR01000016">
    <property type="protein sequence ID" value="SCY42534.1"/>
    <property type="molecule type" value="Genomic_DNA"/>
</dbReference>
<dbReference type="PRINTS" id="PR00455">
    <property type="entry name" value="HTHTETR"/>
</dbReference>
<dbReference type="PROSITE" id="PS50977">
    <property type="entry name" value="HTH_TETR_2"/>
    <property type="match status" value="1"/>
</dbReference>